<gene>
    <name evidence="6" type="ORF">SSOP1_3146</name>
</gene>
<reference evidence="7" key="1">
    <citation type="submission" date="2016-04" db="EMBL/GenBank/DDBJ databases">
        <authorList>
            <person name="Shah S.A."/>
            <person name="Garrett R.A."/>
        </authorList>
    </citation>
    <scope>NUCLEOTIDE SEQUENCE [LARGE SCALE GENOMIC DNA]</scope>
    <source>
        <strain evidence="7">ATCC 35091 / DSM 1616 / JCM 8930 / NBRC 15331 / P1</strain>
    </source>
</reference>
<dbReference type="GO" id="GO:0015833">
    <property type="term" value="P:peptide transport"/>
    <property type="evidence" value="ECO:0007669"/>
    <property type="project" value="TreeGrafter"/>
</dbReference>
<dbReference type="CDD" id="cd08509">
    <property type="entry name" value="PBP2_TmCBP_oligosaccharides_like"/>
    <property type="match status" value="1"/>
</dbReference>
<organism evidence="6 7">
    <name type="scientific">Saccharolobus solfataricus</name>
    <name type="common">Sulfolobus solfataricus</name>
    <dbReference type="NCBI Taxonomy" id="2287"/>
    <lineage>
        <taxon>Archaea</taxon>
        <taxon>Thermoproteota</taxon>
        <taxon>Thermoprotei</taxon>
        <taxon>Sulfolobales</taxon>
        <taxon>Sulfolobaceae</taxon>
        <taxon>Saccharolobus</taxon>
    </lineage>
</organism>
<evidence type="ECO:0000256" key="2">
    <source>
        <dbReference type="ARBA" id="ARBA00022448"/>
    </source>
</evidence>
<keyword evidence="2" id="KW-0813">Transport</keyword>
<keyword evidence="3" id="KW-0732">Signal</keyword>
<dbReference type="Gene3D" id="3.90.76.10">
    <property type="entry name" value="Dipeptide-binding Protein, Domain 1"/>
    <property type="match status" value="1"/>
</dbReference>
<proteinExistence type="inferred from homology"/>
<comment type="similarity">
    <text evidence="1">Belongs to the bacterial solute-binding protein 5 family.</text>
</comment>
<dbReference type="InterPro" id="IPR000914">
    <property type="entry name" value="SBP_5_dom"/>
</dbReference>
<dbReference type="GO" id="GO:1904680">
    <property type="term" value="F:peptide transmembrane transporter activity"/>
    <property type="evidence" value="ECO:0007669"/>
    <property type="project" value="TreeGrafter"/>
</dbReference>
<dbReference type="GeneID" id="27429308"/>
<accession>A0A157T615</accession>
<evidence type="ECO:0000256" key="3">
    <source>
        <dbReference type="ARBA" id="ARBA00022729"/>
    </source>
</evidence>
<feature type="transmembrane region" description="Helical" evidence="4">
    <location>
        <begin position="699"/>
        <end position="719"/>
    </location>
</feature>
<keyword evidence="4" id="KW-1133">Transmembrane helix</keyword>
<dbReference type="Proteomes" id="UP000076770">
    <property type="component" value="Chromosome i"/>
</dbReference>
<dbReference type="AlphaFoldDB" id="A0A157T615"/>
<dbReference type="PANTHER" id="PTHR30290">
    <property type="entry name" value="PERIPLASMIC BINDING COMPONENT OF ABC TRANSPORTER"/>
    <property type="match status" value="1"/>
</dbReference>
<evidence type="ECO:0000313" key="6">
    <source>
        <dbReference type="EMBL" id="SAI86700.1"/>
    </source>
</evidence>
<dbReference type="SUPFAM" id="SSF53850">
    <property type="entry name" value="Periplasmic binding protein-like II"/>
    <property type="match status" value="1"/>
</dbReference>
<feature type="domain" description="Solute-binding protein family 5" evidence="5">
    <location>
        <begin position="100"/>
        <end position="482"/>
    </location>
</feature>
<dbReference type="RefSeq" id="WP_063492843.1">
    <property type="nucleotide sequence ID" value="NZ_LT549890.1"/>
</dbReference>
<dbReference type="Gene3D" id="3.10.105.10">
    <property type="entry name" value="Dipeptide-binding Protein, Domain 3"/>
    <property type="match status" value="1"/>
</dbReference>
<protein>
    <submittedName>
        <fullName evidence="6">ABC transporter substrate-binding protein</fullName>
    </submittedName>
</protein>
<sequence length="722" mass="80103">MNKKIKNVIGLTALILMALSAFMPFIISSRVVNSQSPQLNPAASYSFPWASSYPTFGVTTGSGPIVPNNWNVFGVGERSDDIPYEFIFETLGIADFMTGQVYPWLATNWTFTDNNTNFIVYLRHGVYFYYNGTLPNGTQGQILWPFSAKDVVATYQDYFKVYGNPFNVTVTEVNPYEVIFHFGKPNVQYALYDLLEQFIVPWEQYANLTNPAAAVIPIPVGTGPYYLAKATETQATFYRNPYYWIPGRPFISTFTYYVGISNAQAYGLLAKGIAQWGGTGSTGSTPFSKLFTYANPQYYHGMASIGNGSGGQPSFLWINFARLNYWPWNETWFRYALSLALNRTQISLGSQYGIPTGAPPTPADFLPSPMEEIWLNSTIIQEAHQVDQYNLTEAIQILESHGLKIINGKLSFPNGTPLPTYTMINYQGFSDTYATTQLIAEDLAQIGLQINVVSETPSQMFGPALDGGQYDLIYWITNAYSPYYVWESAFIPPLIPGTDQPNVTALETIGVYVYSDFGRWIPPKEFIDLWIQAGDTTNVTLLKQIYNKMAAILIKDLPAIPVVFDAYPRYEYEDQYYIGFSTPQYFYTWNVEPWIGGNLLMLMNLAPRPPGMSNAQEVAYTQAAWQDLLAFIYGKANTATPPSLLAMLQPSTSTVTQTSTSTSTVTTTSASTSVTTTTSMSTTSVTSTVSTSSGLSTGVIAGIIVVIIVIIAVVAYVVVRRR</sequence>
<name>A0A157T615_SACSO</name>
<evidence type="ECO:0000313" key="7">
    <source>
        <dbReference type="Proteomes" id="UP000076770"/>
    </source>
</evidence>
<evidence type="ECO:0000259" key="5">
    <source>
        <dbReference type="Pfam" id="PF00496"/>
    </source>
</evidence>
<dbReference type="EMBL" id="LT549890">
    <property type="protein sequence ID" value="SAI86700.1"/>
    <property type="molecule type" value="Genomic_DNA"/>
</dbReference>
<dbReference type="Gene3D" id="3.40.190.10">
    <property type="entry name" value="Periplasmic binding protein-like II"/>
    <property type="match status" value="1"/>
</dbReference>
<dbReference type="InterPro" id="IPR039424">
    <property type="entry name" value="SBP_5"/>
</dbReference>
<keyword evidence="4" id="KW-0472">Membrane</keyword>
<dbReference type="OrthoDB" id="37176at2157"/>
<dbReference type="PANTHER" id="PTHR30290:SF9">
    <property type="entry name" value="OLIGOPEPTIDE-BINDING PROTEIN APPA"/>
    <property type="match status" value="1"/>
</dbReference>
<dbReference type="Pfam" id="PF00496">
    <property type="entry name" value="SBP_bac_5"/>
    <property type="match status" value="1"/>
</dbReference>
<dbReference type="PATRIC" id="fig|2287.9.peg.3306"/>
<evidence type="ECO:0000256" key="4">
    <source>
        <dbReference type="SAM" id="Phobius"/>
    </source>
</evidence>
<keyword evidence="4" id="KW-0812">Transmembrane</keyword>
<evidence type="ECO:0000256" key="1">
    <source>
        <dbReference type="ARBA" id="ARBA00005695"/>
    </source>
</evidence>